<accession>A0A383E1M4</accession>
<name>A0A383E1M4_9ZZZZ</name>
<organism evidence="1">
    <name type="scientific">marine metagenome</name>
    <dbReference type="NCBI Taxonomy" id="408172"/>
    <lineage>
        <taxon>unclassified sequences</taxon>
        <taxon>metagenomes</taxon>
        <taxon>ecological metagenomes</taxon>
    </lineage>
</organism>
<dbReference type="EMBL" id="UINC01222111">
    <property type="protein sequence ID" value="SVE50747.1"/>
    <property type="molecule type" value="Genomic_DNA"/>
</dbReference>
<gene>
    <name evidence="1" type="ORF">METZ01_LOCUS503601</name>
</gene>
<sequence length="152" mass="17510">MKKILIILLFITSPLQAEKIEQLSWYNLQELLEDDKLTYKIIKSCVSLNSAVTELIKEEHPDLANEFFKSANYLYPFGILVLKKIKKINNKEAEKEFLSSVDSLTNDYMDFMRQNGVINQSFINGTFLGDDLNFCNEIRSAIEITISESSKN</sequence>
<protein>
    <submittedName>
        <fullName evidence="1">Uncharacterized protein</fullName>
    </submittedName>
</protein>
<evidence type="ECO:0000313" key="1">
    <source>
        <dbReference type="EMBL" id="SVE50747.1"/>
    </source>
</evidence>
<dbReference type="AlphaFoldDB" id="A0A383E1M4"/>
<reference evidence="1" key="1">
    <citation type="submission" date="2018-05" db="EMBL/GenBank/DDBJ databases">
        <authorList>
            <person name="Lanie J.A."/>
            <person name="Ng W.-L."/>
            <person name="Kazmierczak K.M."/>
            <person name="Andrzejewski T.M."/>
            <person name="Davidsen T.M."/>
            <person name="Wayne K.J."/>
            <person name="Tettelin H."/>
            <person name="Glass J.I."/>
            <person name="Rusch D."/>
            <person name="Podicherti R."/>
            <person name="Tsui H.-C.T."/>
            <person name="Winkler M.E."/>
        </authorList>
    </citation>
    <scope>NUCLEOTIDE SEQUENCE</scope>
</reference>
<proteinExistence type="predicted"/>